<dbReference type="PIRSF" id="PIRSF004976">
    <property type="entry name" value="ATPase_YdaO"/>
    <property type="match status" value="1"/>
</dbReference>
<dbReference type="PANTHER" id="PTHR43686">
    <property type="entry name" value="SULFURTRANSFERASE-RELATED"/>
    <property type="match status" value="1"/>
</dbReference>
<organism evidence="3">
    <name type="scientific">uncultured Mycoplasmataceae bacterium</name>
    <dbReference type="NCBI Taxonomy" id="300027"/>
    <lineage>
        <taxon>Bacteria</taxon>
        <taxon>Bacillati</taxon>
        <taxon>Mycoplasmatota</taxon>
        <taxon>Mollicutes</taxon>
        <taxon>Mycoplasmataceae</taxon>
        <taxon>environmental samples</taxon>
    </lineage>
</organism>
<dbReference type="EMBL" id="MN991199">
    <property type="protein sequence ID" value="QIQ09856.1"/>
    <property type="molecule type" value="Genomic_DNA"/>
</dbReference>
<evidence type="ECO:0000259" key="2">
    <source>
        <dbReference type="Pfam" id="PF01171"/>
    </source>
</evidence>
<gene>
    <name evidence="3" type="ORF">PlMoll_0190</name>
</gene>
<dbReference type="InterPro" id="IPR035107">
    <property type="entry name" value="tRNA_thiolation_TtcA_Ctu1"/>
</dbReference>
<name>A0A6G9HI21_9MOLU</name>
<accession>A0A6G9HI21</accession>
<evidence type="ECO:0000256" key="1">
    <source>
        <dbReference type="ARBA" id="ARBA00022679"/>
    </source>
</evidence>
<dbReference type="AlphaFoldDB" id="A0A6G9HI21"/>
<dbReference type="GO" id="GO:0016740">
    <property type="term" value="F:transferase activity"/>
    <property type="evidence" value="ECO:0007669"/>
    <property type="project" value="UniProtKB-KW"/>
</dbReference>
<reference evidence="3" key="1">
    <citation type="journal article" date="2020" name="J. ISSAAS">
        <title>Lactobacilli and other gastrointestinal microbiota of Peromyscus leucopus, reservoir host for agents of Lyme disease and other zoonoses in North America.</title>
        <authorList>
            <person name="Milovic A."/>
            <person name="Bassam K."/>
            <person name="Shao H."/>
            <person name="Chatzistamou I."/>
            <person name="Tufts D.M."/>
            <person name="Diuk-Wasser M."/>
            <person name="Barbour A.G."/>
        </authorList>
    </citation>
    <scope>NUCLEOTIDE SEQUENCE</scope>
    <source>
        <strain evidence="3">LL85</strain>
    </source>
</reference>
<dbReference type="Gene3D" id="3.40.50.620">
    <property type="entry name" value="HUPs"/>
    <property type="match status" value="1"/>
</dbReference>
<sequence length="261" mass="30468">MRELVGEIIKSNKVFNLIEDGDKICVGVSCGKDSSLLLLALNLYKQYVKNKYGWNIKIYGVHIKMNLYKDIDYSKYKKFMKNKKVNFKTVESNMNEILLAKKKKGVIQCSLCAKLKKAILVKEAKKLKCNKIAMAHHVDDAIETLFMNMIHEGRIATFNPKNYFDRTDMTLIRPFCLLREKSLIREAKKQNIPIIKRDCPIDGKTERTYIKSFLEKNFYKNKKFSMSYENFLVALLNGKQSSLWFDESAKKDLLIKYNSKL</sequence>
<proteinExistence type="predicted"/>
<feature type="domain" description="tRNA(Ile)-lysidine/2-thiocytidine synthase N-terminal" evidence="2">
    <location>
        <begin position="23"/>
        <end position="196"/>
    </location>
</feature>
<dbReference type="Pfam" id="PF01171">
    <property type="entry name" value="ATP_bind_3"/>
    <property type="match status" value="1"/>
</dbReference>
<protein>
    <submittedName>
        <fullName evidence="3">tRNA 2-thiocytidine(32) synthetase TtcA</fullName>
    </submittedName>
</protein>
<keyword evidence="1" id="KW-0808">Transferase</keyword>
<evidence type="ECO:0000313" key="3">
    <source>
        <dbReference type="EMBL" id="QIQ09856.1"/>
    </source>
</evidence>
<dbReference type="SUPFAM" id="SSF52402">
    <property type="entry name" value="Adenine nucleotide alpha hydrolases-like"/>
    <property type="match status" value="1"/>
</dbReference>
<dbReference type="PANTHER" id="PTHR43686:SF1">
    <property type="entry name" value="AMINOTRAN_5 DOMAIN-CONTAINING PROTEIN"/>
    <property type="match status" value="1"/>
</dbReference>
<dbReference type="InterPro" id="IPR011063">
    <property type="entry name" value="TilS/TtcA_N"/>
</dbReference>
<dbReference type="GO" id="GO:0008033">
    <property type="term" value="P:tRNA processing"/>
    <property type="evidence" value="ECO:0007669"/>
    <property type="project" value="InterPro"/>
</dbReference>
<dbReference type="InterPro" id="IPR014729">
    <property type="entry name" value="Rossmann-like_a/b/a_fold"/>
</dbReference>